<reference evidence="5 6" key="1">
    <citation type="submission" date="2024-05" db="EMBL/GenBank/DDBJ databases">
        <authorList>
            <person name="Wallberg A."/>
        </authorList>
    </citation>
    <scope>NUCLEOTIDE SEQUENCE [LARGE SCALE GENOMIC DNA]</scope>
</reference>
<feature type="compositionally biased region" description="Polar residues" evidence="3">
    <location>
        <begin position="315"/>
        <end position="325"/>
    </location>
</feature>
<dbReference type="Pfam" id="PF08676">
    <property type="entry name" value="MutL_C"/>
    <property type="match status" value="1"/>
</dbReference>
<feature type="region of interest" description="Disordered" evidence="3">
    <location>
        <begin position="591"/>
        <end position="616"/>
    </location>
</feature>
<evidence type="ECO:0000256" key="1">
    <source>
        <dbReference type="ARBA" id="ARBA00006082"/>
    </source>
</evidence>
<feature type="compositionally biased region" description="Low complexity" evidence="3">
    <location>
        <begin position="1279"/>
        <end position="1289"/>
    </location>
</feature>
<feature type="region of interest" description="Disordered" evidence="3">
    <location>
        <begin position="725"/>
        <end position="767"/>
    </location>
</feature>
<dbReference type="Gene3D" id="3.30.1370.100">
    <property type="entry name" value="MutL, C-terminal domain, regulatory subdomain"/>
    <property type="match status" value="1"/>
</dbReference>
<dbReference type="PROSITE" id="PS50020">
    <property type="entry name" value="WW_DOMAIN_2"/>
    <property type="match status" value="1"/>
</dbReference>
<evidence type="ECO:0000259" key="4">
    <source>
        <dbReference type="PROSITE" id="PS50020"/>
    </source>
</evidence>
<dbReference type="Gene3D" id="3.30.1540.20">
    <property type="entry name" value="MutL, C-terminal domain, dimerisation subdomain"/>
    <property type="match status" value="1"/>
</dbReference>
<feature type="compositionally biased region" description="Basic and acidic residues" evidence="3">
    <location>
        <begin position="1290"/>
        <end position="1302"/>
    </location>
</feature>
<keyword evidence="6" id="KW-1185">Reference proteome</keyword>
<dbReference type="Gene3D" id="3.30.230.10">
    <property type="match status" value="1"/>
</dbReference>
<dbReference type="InterPro" id="IPR014721">
    <property type="entry name" value="Ribsml_uS5_D2-typ_fold_subgr"/>
</dbReference>
<comment type="similarity">
    <text evidence="1">Belongs to the DNA mismatch repair MutL/HexB family.</text>
</comment>
<dbReference type="InterPro" id="IPR001202">
    <property type="entry name" value="WW_dom"/>
</dbReference>
<dbReference type="GO" id="GO:0140664">
    <property type="term" value="F:ATP-dependent DNA damage sensor activity"/>
    <property type="evidence" value="ECO:0007669"/>
    <property type="project" value="InterPro"/>
</dbReference>
<feature type="region of interest" description="Disordered" evidence="3">
    <location>
        <begin position="307"/>
        <end position="342"/>
    </location>
</feature>
<protein>
    <recommendedName>
        <fullName evidence="4">WW domain-containing protein</fullName>
    </recommendedName>
</protein>
<dbReference type="InterPro" id="IPR042120">
    <property type="entry name" value="MutL_C_dimsub"/>
</dbReference>
<feature type="region of interest" description="Disordered" evidence="3">
    <location>
        <begin position="666"/>
        <end position="698"/>
    </location>
</feature>
<dbReference type="SUPFAM" id="SSF54211">
    <property type="entry name" value="Ribosomal protein S5 domain 2-like"/>
    <property type="match status" value="1"/>
</dbReference>
<evidence type="ECO:0000256" key="3">
    <source>
        <dbReference type="SAM" id="MobiDB-lite"/>
    </source>
</evidence>
<dbReference type="GO" id="GO:0006298">
    <property type="term" value="P:mismatch repair"/>
    <property type="evidence" value="ECO:0007669"/>
    <property type="project" value="InterPro"/>
</dbReference>
<dbReference type="Gene3D" id="3.30.565.10">
    <property type="entry name" value="Histidine kinase-like ATPase, C-terminal domain"/>
    <property type="match status" value="1"/>
</dbReference>
<dbReference type="Pfam" id="PF01119">
    <property type="entry name" value="DNA_mis_repair"/>
    <property type="match status" value="1"/>
</dbReference>
<feature type="compositionally biased region" description="Low complexity" evidence="3">
    <location>
        <begin position="743"/>
        <end position="753"/>
    </location>
</feature>
<dbReference type="PANTHER" id="PTHR10073">
    <property type="entry name" value="DNA MISMATCH REPAIR PROTEIN MLH, PMS, MUTL"/>
    <property type="match status" value="1"/>
</dbReference>
<feature type="compositionally biased region" description="Polar residues" evidence="3">
    <location>
        <begin position="725"/>
        <end position="742"/>
    </location>
</feature>
<proteinExistence type="inferred from homology"/>
<dbReference type="InterPro" id="IPR014790">
    <property type="entry name" value="MutL_C"/>
</dbReference>
<evidence type="ECO:0000313" key="6">
    <source>
        <dbReference type="Proteomes" id="UP001497623"/>
    </source>
</evidence>
<dbReference type="CDD" id="cd00201">
    <property type="entry name" value="WW"/>
    <property type="match status" value="1"/>
</dbReference>
<dbReference type="Proteomes" id="UP001497623">
    <property type="component" value="Unassembled WGS sequence"/>
</dbReference>
<feature type="compositionally biased region" description="Basic and acidic residues" evidence="3">
    <location>
        <begin position="333"/>
        <end position="342"/>
    </location>
</feature>
<name>A0AAV2S5S2_MEGNR</name>
<evidence type="ECO:0000256" key="2">
    <source>
        <dbReference type="ARBA" id="ARBA00022763"/>
    </source>
</evidence>
<dbReference type="GO" id="GO:0030983">
    <property type="term" value="F:mismatched DNA binding"/>
    <property type="evidence" value="ECO:0007669"/>
    <property type="project" value="InterPro"/>
</dbReference>
<dbReference type="InterPro" id="IPR036890">
    <property type="entry name" value="HATPase_C_sf"/>
</dbReference>
<evidence type="ECO:0000313" key="5">
    <source>
        <dbReference type="EMBL" id="CAL4159006.1"/>
    </source>
</evidence>
<dbReference type="SUPFAM" id="SSF55874">
    <property type="entry name" value="ATPase domain of HSP90 chaperone/DNA topoisomerase II/histidine kinase"/>
    <property type="match status" value="1"/>
</dbReference>
<dbReference type="CDD" id="cd03486">
    <property type="entry name" value="MutL_Trans_MLH3"/>
    <property type="match status" value="1"/>
</dbReference>
<dbReference type="InterPro" id="IPR013507">
    <property type="entry name" value="DNA_mismatch_S5_2-like"/>
</dbReference>
<dbReference type="InterPro" id="IPR020568">
    <property type="entry name" value="Ribosomal_Su5_D2-typ_SF"/>
</dbReference>
<dbReference type="SUPFAM" id="SSF118116">
    <property type="entry name" value="DNA mismatch repair protein MutL"/>
    <property type="match status" value="1"/>
</dbReference>
<organism evidence="5 6">
    <name type="scientific">Meganyctiphanes norvegica</name>
    <name type="common">Northern krill</name>
    <name type="synonym">Thysanopoda norvegica</name>
    <dbReference type="NCBI Taxonomy" id="48144"/>
    <lineage>
        <taxon>Eukaryota</taxon>
        <taxon>Metazoa</taxon>
        <taxon>Ecdysozoa</taxon>
        <taxon>Arthropoda</taxon>
        <taxon>Crustacea</taxon>
        <taxon>Multicrustacea</taxon>
        <taxon>Malacostraca</taxon>
        <taxon>Eumalacostraca</taxon>
        <taxon>Eucarida</taxon>
        <taxon>Euphausiacea</taxon>
        <taxon>Euphausiidae</taxon>
        <taxon>Meganyctiphanes</taxon>
    </lineage>
</organism>
<feature type="compositionally biased region" description="Basic and acidic residues" evidence="3">
    <location>
        <begin position="1371"/>
        <end position="1380"/>
    </location>
</feature>
<gene>
    <name evidence="5" type="ORF">MNOR_LOCUS32203</name>
</gene>
<dbReference type="GO" id="GO:0005524">
    <property type="term" value="F:ATP binding"/>
    <property type="evidence" value="ECO:0007669"/>
    <property type="project" value="InterPro"/>
</dbReference>
<accession>A0AAV2S5S2</accession>
<comment type="caution">
    <text evidence="5">The sequence shown here is derived from an EMBL/GenBank/DDBJ whole genome shotgun (WGS) entry which is preliminary data.</text>
</comment>
<feature type="compositionally biased region" description="Basic and acidic residues" evidence="3">
    <location>
        <begin position="670"/>
        <end position="684"/>
    </location>
</feature>
<dbReference type="EMBL" id="CAXKWB010043228">
    <property type="protein sequence ID" value="CAL4159006.1"/>
    <property type="molecule type" value="Genomic_DNA"/>
</dbReference>
<keyword evidence="2" id="KW-0227">DNA damage</keyword>
<dbReference type="SMART" id="SM01340">
    <property type="entry name" value="DNA_mis_repair"/>
    <property type="match status" value="1"/>
</dbReference>
<feature type="region of interest" description="Disordered" evidence="3">
    <location>
        <begin position="1279"/>
        <end position="1380"/>
    </location>
</feature>
<dbReference type="PANTHER" id="PTHR10073:SF47">
    <property type="entry name" value="DNA MISMATCH REPAIR PROTEIN MLH3"/>
    <property type="match status" value="1"/>
</dbReference>
<feature type="domain" description="WW" evidence="4">
    <location>
        <begin position="1387"/>
        <end position="1414"/>
    </location>
</feature>
<dbReference type="SMART" id="SM00853">
    <property type="entry name" value="MutL_C"/>
    <property type="match status" value="1"/>
</dbReference>
<dbReference type="InterPro" id="IPR042121">
    <property type="entry name" value="MutL_C_regsub"/>
</dbReference>
<dbReference type="InterPro" id="IPR038973">
    <property type="entry name" value="MutL/Mlh/Pms-like"/>
</dbReference>
<feature type="compositionally biased region" description="Low complexity" evidence="3">
    <location>
        <begin position="1304"/>
        <end position="1334"/>
    </location>
</feature>
<sequence length="1859" mass="211288">MLGKRYSTSKCHSLHDLNTNLGQYGFRGEAVASLVDVAGIVDVTTKHRSSTDTYTKLFAYGKEKSLQRSKVPRPSFGTTVTVQDFMYNMPVRRKRIKETIEIENIRIRLESFALMHPEISFSLRNDLKNEKVMQTHKGKNAITAFMQLYGHDRAQSLVEVFHTRDQFEINGYISIQPYINKSLQYIYINKRVVLKTKVHSLMNDLLSHSSIISKKLHPVGVSVGSSGSGKAPSSPSKGLKLYGIFILNIECPFEEYDICIDPSKTLVEFRDWHKLLLTVEEWVIKFCQEENIVISLDERYRRSGKEDNIPEEEISPSQPHSSQEKLQIFSLKRPGDKSSNKSLVKEKYGRTITIHDFQSVVTSLPARRIKKTVMLDDDQNVEEISDEVMGEISVFKNDVQQASPTYEDSRNESIDNAPKNFEHKKNMVLGEWSSSQETELNQSSYIIEEHSNQTLSFQNKNGKRNIPQESEFHLRKKNIAKSSLDLIRQIVGSEDTIEEFSTSHSSCEVSLDNEYENNEIRKDLLNQNEPKLCDETLSLTPTPYKRQGEELSKQKSEKKISSLEAFRQFHQTHLINLNEAPTLTPVESIIRTPDAPPPITTKSLSSDSDNDCSKNKLTSNIFKTKPENKTIDHKYSEMSKNRLRRDVQDRGFERFFNDSDEEELKQDNLIGDKKEKTMQKDDSRNNFTASRVKDKKSVKGTRTLSSVLKEGLRKQQQKEKALNSLQKFQFKKGQTSKDAISTNNSNEQNNLNKNAKESKISSCSSSSNYEQKSFLNNLKYFHNKKCNREDELLPHNNEKSSDESFHFSPVISIKTNSTELNKDDLQTRCQSRVQFDFSAIHENIPNTVAEIHANNPETNHNNSNLLGSTVSSALPILSSNVRTEIVAEIDLNDAESNKDVNYLLPSFIQSSEKKSVETEQKMHYHKLDSMMCQSSSEYANIPNGIKEHMDRYNKSKLHHNSQPDLQDTQICEQNCSFEPSQGFLVPMTERQHIEDGKHLNVLKNSNICGENISHQMFAESQGFSFDKITKTNPRNNSQFTESEGFSIDLIKPTNNVNNLKIPSNIQICSSPLDQQTNICERVHSSNENSFSSIEKSHFSTIITASELKRNEGETNFHEPFIENGKTDCTVNVSLSSFKESRKIPINDKFSSSDNIKQTKNVNNIIDKNSIEMGSATVNQDNSEPCLSDSIPSLHFSQLIYPESSKNNSESLSSQISNEKSCVNLNDLLGSFSPKTISFGSQQIQYERDKCYSNQTVCKENLDLSLEKTLQCKKLKNDSIESNQNNSNESNKNESNESNKDESNESNNSQNNSVMNLSESTNTLLSSSDSQISESFENKSHENSNKPNFCEDYDLQKQKQKTSDQSITQKPDTSEESKSLKCEGKNVWKETVDDSGRKVYINLLNGNSSYDPPVIPETPEPCSSQGMSEPPLRIPISDEPWFEQLEKNKNKCNDFVLSHGYSAFMSFKKRRELAAKENNTNKSFDNKETKEIGNILEHEKSEDNTGSCLSSETKDALQAFLLENDNEEESIKWVDKPSSLSKSTEKESNIAKICQLWEAPNFAMDSNIAATESVSTEQAAHKKNSAIRVYNIVHPYKFTRVMLQSCVVLGQLDKKFIACNMKYDPTVYIDALDKQVRDIIVLFDQHAVHERVRLENILIDNHELLPSGDKAICSALVTPPMEMYLQGNEVRLMEAYSDIFQRFGLQYVKVNSTKVTFHAIPSCLVARDASEMRHRRCQTASTIVETLVREVCHTVHETGGIAPRLPKSLSHVLNSQACRGAVKFGDELTHNECCELIESLSKCQLPFQCAHGRPSIVPIVDMTHMAKFSVRTAKPNIKRFAKRMQDTYDQVKYENSQVKS</sequence>
<dbReference type="InterPro" id="IPR037198">
    <property type="entry name" value="MutL_C_sf"/>
</dbReference>
<dbReference type="GO" id="GO:0032300">
    <property type="term" value="C:mismatch repair complex"/>
    <property type="evidence" value="ECO:0007669"/>
    <property type="project" value="InterPro"/>
</dbReference>
<dbReference type="GO" id="GO:0016887">
    <property type="term" value="F:ATP hydrolysis activity"/>
    <property type="evidence" value="ECO:0007669"/>
    <property type="project" value="InterPro"/>
</dbReference>
<dbReference type="PROSITE" id="PS01159">
    <property type="entry name" value="WW_DOMAIN_1"/>
    <property type="match status" value="1"/>
</dbReference>